<dbReference type="GO" id="GO:0030125">
    <property type="term" value="C:clathrin vesicle coat"/>
    <property type="evidence" value="ECO:0007669"/>
    <property type="project" value="TreeGrafter"/>
</dbReference>
<dbReference type="PANTHER" id="PTHR12276:SF45">
    <property type="entry name" value="CLATHRIN INTERACTOR 1"/>
    <property type="match status" value="1"/>
</dbReference>
<reference evidence="3 4" key="1">
    <citation type="submission" date="2013-11" db="EMBL/GenBank/DDBJ databases">
        <title>Genome sequencing of Stegodyphus mimosarum.</title>
        <authorList>
            <person name="Bechsgaard J."/>
        </authorList>
    </citation>
    <scope>NUCLEOTIDE SEQUENCE [LARGE SCALE GENOMIC DNA]</scope>
</reference>
<keyword evidence="4" id="KW-1185">Reference proteome</keyword>
<feature type="non-terminal residue" evidence="3">
    <location>
        <position position="581"/>
    </location>
</feature>
<dbReference type="OrthoDB" id="4033880at2759"/>
<dbReference type="GO" id="GO:0005886">
    <property type="term" value="C:plasma membrane"/>
    <property type="evidence" value="ECO:0007669"/>
    <property type="project" value="TreeGrafter"/>
</dbReference>
<dbReference type="GO" id="GO:0030276">
    <property type="term" value="F:clathrin binding"/>
    <property type="evidence" value="ECO:0007669"/>
    <property type="project" value="TreeGrafter"/>
</dbReference>
<dbReference type="GO" id="GO:0006897">
    <property type="term" value="P:endocytosis"/>
    <property type="evidence" value="ECO:0007669"/>
    <property type="project" value="TreeGrafter"/>
</dbReference>
<evidence type="ECO:0000259" key="2">
    <source>
        <dbReference type="PROSITE" id="PS50942"/>
    </source>
</evidence>
<name>A0A087TTU8_STEMI</name>
<feature type="compositionally biased region" description="Basic and acidic residues" evidence="1">
    <location>
        <begin position="189"/>
        <end position="217"/>
    </location>
</feature>
<dbReference type="CDD" id="cd16989">
    <property type="entry name" value="ENTH_EpsinR"/>
    <property type="match status" value="1"/>
</dbReference>
<organism evidence="3 4">
    <name type="scientific">Stegodyphus mimosarum</name>
    <name type="common">African social velvet spider</name>
    <dbReference type="NCBI Taxonomy" id="407821"/>
    <lineage>
        <taxon>Eukaryota</taxon>
        <taxon>Metazoa</taxon>
        <taxon>Ecdysozoa</taxon>
        <taxon>Arthropoda</taxon>
        <taxon>Chelicerata</taxon>
        <taxon>Arachnida</taxon>
        <taxon>Araneae</taxon>
        <taxon>Araneomorphae</taxon>
        <taxon>Entelegynae</taxon>
        <taxon>Eresoidea</taxon>
        <taxon>Eresidae</taxon>
        <taxon>Stegodyphus</taxon>
    </lineage>
</organism>
<sequence>MWKVREIADRVTNVVMNYTEVEAKVREATNDDAWGPTGQLMQEIAQSTFTYEHFPEVMGMLWKRMLHDKRNWRRIYKSLLLLGYLVRNGSERVVTSAREHIYDLRSLENYTHIDEFGRDQGINVRQRTRDLIEFIQDDEKLREERKKAKKAKDKYVGMSSESLGFSGKYNSSKLGSSLNSFHEAIKSDFERSRSFEDSPDHSNDEDRKSENDDRLEYKDDEEADIKNLKLNSRSENKTANKSSRKIDLGAAANFGKDQSSTHSTPEKPVSLIDTSPKKNSTDDDLFSSLTITPTSNATDSANGDFADFTQFKSAEESKQDGFADFTSFMSTTQTSSTTSSDSLSFVDVNSSSTSNIFNSVSPCLPPLQPLGAVTVSSPLSPTYSASQSPMISPVGNVYQPVLGAPLGMLPTVPTIPLGAPLAQPVMMQPQVGTLQPASMYPVNYVGSGMFSQPSSLPIVSASTTVPARTSFGSLQTSRNTWSDALGTVNINVDNLVPASKYDKQPAPSMNQLAGGNVNAMNMNNLAMGMQQMSLNQPILGPSSLPAVVSPITSNVMINNIMSPPGVPLQRPMFNSPGNLGI</sequence>
<dbReference type="Pfam" id="PF01417">
    <property type="entry name" value="ENTH"/>
    <property type="match status" value="1"/>
</dbReference>
<feature type="domain" description="ENTH" evidence="2">
    <location>
        <begin position="13"/>
        <end position="145"/>
    </location>
</feature>
<proteinExistence type="predicted"/>
<dbReference type="SMART" id="SM00273">
    <property type="entry name" value="ENTH"/>
    <property type="match status" value="1"/>
</dbReference>
<dbReference type="PANTHER" id="PTHR12276">
    <property type="entry name" value="EPSIN/ENT-RELATED"/>
    <property type="match status" value="1"/>
</dbReference>
<evidence type="ECO:0000313" key="3">
    <source>
        <dbReference type="EMBL" id="KFM68537.1"/>
    </source>
</evidence>
<dbReference type="GO" id="GO:0005543">
    <property type="term" value="F:phospholipid binding"/>
    <property type="evidence" value="ECO:0007669"/>
    <property type="project" value="TreeGrafter"/>
</dbReference>
<feature type="region of interest" description="Disordered" evidence="1">
    <location>
        <begin position="253"/>
        <end position="283"/>
    </location>
</feature>
<protein>
    <submittedName>
        <fullName evidence="3">Clathrin interactor 1</fullName>
    </submittedName>
</protein>
<evidence type="ECO:0000256" key="1">
    <source>
        <dbReference type="SAM" id="MobiDB-lite"/>
    </source>
</evidence>
<dbReference type="SUPFAM" id="SSF48464">
    <property type="entry name" value="ENTH/VHS domain"/>
    <property type="match status" value="1"/>
</dbReference>
<dbReference type="InterPro" id="IPR008942">
    <property type="entry name" value="ENTH_VHS"/>
</dbReference>
<gene>
    <name evidence="3" type="ORF">X975_23386</name>
</gene>
<dbReference type="PROSITE" id="PS50942">
    <property type="entry name" value="ENTH"/>
    <property type="match status" value="1"/>
</dbReference>
<dbReference type="STRING" id="407821.A0A087TTU8"/>
<evidence type="ECO:0000313" key="4">
    <source>
        <dbReference type="Proteomes" id="UP000054359"/>
    </source>
</evidence>
<dbReference type="Proteomes" id="UP000054359">
    <property type="component" value="Unassembled WGS sequence"/>
</dbReference>
<feature type="region of interest" description="Disordered" evidence="1">
    <location>
        <begin position="189"/>
        <end position="220"/>
    </location>
</feature>
<dbReference type="Gene3D" id="1.25.40.90">
    <property type="match status" value="1"/>
</dbReference>
<dbReference type="EMBL" id="KK116704">
    <property type="protein sequence ID" value="KFM68537.1"/>
    <property type="molecule type" value="Genomic_DNA"/>
</dbReference>
<dbReference type="OMA" id="DRNKFDD"/>
<dbReference type="InterPro" id="IPR013809">
    <property type="entry name" value="ENTH"/>
</dbReference>
<dbReference type="GO" id="GO:0005768">
    <property type="term" value="C:endosome"/>
    <property type="evidence" value="ECO:0007669"/>
    <property type="project" value="TreeGrafter"/>
</dbReference>
<accession>A0A087TTU8</accession>
<dbReference type="AlphaFoldDB" id="A0A087TTU8"/>
<dbReference type="FunFam" id="1.25.40.90:FF:000006">
    <property type="entry name" value="Clathrin interactor 1"/>
    <property type="match status" value="1"/>
</dbReference>